<feature type="compositionally biased region" description="Polar residues" evidence="13">
    <location>
        <begin position="288"/>
        <end position="301"/>
    </location>
</feature>
<evidence type="ECO:0000256" key="7">
    <source>
        <dbReference type="ARBA" id="ARBA00022741"/>
    </source>
</evidence>
<dbReference type="SUPFAM" id="SSF56112">
    <property type="entry name" value="Protein kinase-like (PK-like)"/>
    <property type="match status" value="1"/>
</dbReference>
<evidence type="ECO:0000256" key="6">
    <source>
        <dbReference type="ARBA" id="ARBA00022723"/>
    </source>
</evidence>
<protein>
    <recommendedName>
        <fullName evidence="3">non-specific serine/threonine protein kinase</fullName>
        <ecNumber evidence="3">2.7.11.1</ecNumber>
    </recommendedName>
</protein>
<keyword evidence="9" id="KW-0067">ATP-binding</keyword>
<dbReference type="GO" id="GO:0004674">
    <property type="term" value="F:protein serine/threonine kinase activity"/>
    <property type="evidence" value="ECO:0007669"/>
    <property type="project" value="UniProtKB-KW"/>
</dbReference>
<feature type="compositionally biased region" description="Low complexity" evidence="13">
    <location>
        <begin position="603"/>
        <end position="615"/>
    </location>
</feature>
<dbReference type="Pfam" id="PF00069">
    <property type="entry name" value="Pkinase"/>
    <property type="match status" value="1"/>
</dbReference>
<dbReference type="PROSITE" id="PS50011">
    <property type="entry name" value="PROTEIN_KINASE_DOM"/>
    <property type="match status" value="1"/>
</dbReference>
<evidence type="ECO:0000256" key="5">
    <source>
        <dbReference type="ARBA" id="ARBA00022679"/>
    </source>
</evidence>
<dbReference type="InterPro" id="IPR048622">
    <property type="entry name" value="BRSK1_2-like_UBA"/>
</dbReference>
<evidence type="ECO:0000256" key="12">
    <source>
        <dbReference type="ARBA" id="ARBA00048679"/>
    </source>
</evidence>
<evidence type="ECO:0000313" key="15">
    <source>
        <dbReference type="EMBL" id="KAL1379549.1"/>
    </source>
</evidence>
<dbReference type="PANTHER" id="PTHR24346">
    <property type="entry name" value="MAP/MICROTUBULE AFFINITY-REGULATING KINASE"/>
    <property type="match status" value="1"/>
</dbReference>
<feature type="region of interest" description="Disordered" evidence="13">
    <location>
        <begin position="221"/>
        <end position="323"/>
    </location>
</feature>
<reference evidence="15 16" key="1">
    <citation type="submission" date="2024-05" db="EMBL/GenBank/DDBJ databases">
        <title>Culex pipiens pipiens assembly and annotation.</title>
        <authorList>
            <person name="Alout H."/>
            <person name="Durand T."/>
        </authorList>
    </citation>
    <scope>NUCLEOTIDE SEQUENCE [LARGE SCALE GENOMIC DNA]</scope>
    <source>
        <strain evidence="15">HA-2024</strain>
        <tissue evidence="15">Whole body</tissue>
    </source>
</reference>
<dbReference type="Pfam" id="PF21122">
    <property type="entry name" value="KA1_BRSK"/>
    <property type="match status" value="1"/>
</dbReference>
<keyword evidence="6" id="KW-0479">Metal-binding</keyword>
<dbReference type="SMART" id="SM00220">
    <property type="entry name" value="S_TKc"/>
    <property type="match status" value="1"/>
</dbReference>
<keyword evidence="5" id="KW-0808">Transferase</keyword>
<feature type="compositionally biased region" description="Basic and acidic residues" evidence="13">
    <location>
        <begin position="629"/>
        <end position="639"/>
    </location>
</feature>
<comment type="catalytic activity">
    <reaction evidence="12">
        <text>L-seryl-[protein] + ATP = O-phospho-L-seryl-[protein] + ADP + H(+)</text>
        <dbReference type="Rhea" id="RHEA:17989"/>
        <dbReference type="Rhea" id="RHEA-COMP:9863"/>
        <dbReference type="Rhea" id="RHEA-COMP:11604"/>
        <dbReference type="ChEBI" id="CHEBI:15378"/>
        <dbReference type="ChEBI" id="CHEBI:29999"/>
        <dbReference type="ChEBI" id="CHEBI:30616"/>
        <dbReference type="ChEBI" id="CHEBI:83421"/>
        <dbReference type="ChEBI" id="CHEBI:456216"/>
        <dbReference type="EC" id="2.7.11.1"/>
    </reaction>
</comment>
<evidence type="ECO:0000256" key="10">
    <source>
        <dbReference type="ARBA" id="ARBA00022842"/>
    </source>
</evidence>
<comment type="caution">
    <text evidence="15">The sequence shown here is derived from an EMBL/GenBank/DDBJ whole genome shotgun (WGS) entry which is preliminary data.</text>
</comment>
<evidence type="ECO:0000256" key="2">
    <source>
        <dbReference type="ARBA" id="ARBA00006234"/>
    </source>
</evidence>
<dbReference type="GO" id="GO:0046872">
    <property type="term" value="F:metal ion binding"/>
    <property type="evidence" value="ECO:0007669"/>
    <property type="project" value="UniProtKB-KW"/>
</dbReference>
<feature type="compositionally biased region" description="Polar residues" evidence="13">
    <location>
        <begin position="221"/>
        <end position="243"/>
    </location>
</feature>
<keyword evidence="10" id="KW-0460">Magnesium</keyword>
<dbReference type="EMBL" id="JBEHCU010009626">
    <property type="protein sequence ID" value="KAL1379549.1"/>
    <property type="molecule type" value="Genomic_DNA"/>
</dbReference>
<evidence type="ECO:0000256" key="1">
    <source>
        <dbReference type="ARBA" id="ARBA00001946"/>
    </source>
</evidence>
<feature type="non-terminal residue" evidence="15">
    <location>
        <position position="650"/>
    </location>
</feature>
<organism evidence="15 16">
    <name type="scientific">Culex pipiens pipiens</name>
    <name type="common">Northern house mosquito</name>
    <dbReference type="NCBI Taxonomy" id="38569"/>
    <lineage>
        <taxon>Eukaryota</taxon>
        <taxon>Metazoa</taxon>
        <taxon>Ecdysozoa</taxon>
        <taxon>Arthropoda</taxon>
        <taxon>Hexapoda</taxon>
        <taxon>Insecta</taxon>
        <taxon>Pterygota</taxon>
        <taxon>Neoptera</taxon>
        <taxon>Endopterygota</taxon>
        <taxon>Diptera</taxon>
        <taxon>Nematocera</taxon>
        <taxon>Culicoidea</taxon>
        <taxon>Culicidae</taxon>
        <taxon>Culicinae</taxon>
        <taxon>Culicini</taxon>
        <taxon>Culex</taxon>
        <taxon>Culex</taxon>
    </lineage>
</organism>
<sequence>MASLQPAGSMLETSCGSPHYACPEVIRGEKYDGRRADVWSCGVILYALLVGALPFDDDNLRQLLEKVKRGVFHIPHFVPPDCQSLLKGMIEVNPEKRLTLSEINKHPWVTAGGKGELELELPMMEVVQTHVIPTASAVDTDVLNAICSLGCFKEKDKLIQELLSPNHNTEKVIYFLLLERKRRRPAVEDDEDVLRPRNDIIEIADPPRKRLDTCRLNGSSSLSYGQISEGSPLTSRRQTFNNGSRSHSSTRRSPSSVPLSRSSYQSPTRGVVVNSGAPLSQLHPPSSPNSVVNRHANYTSSSRDRKSQIIDPSSPVHHRANSGPAITVGLFSETDSNNMTSSINAIPGSPILGSPQLAGVTTGSQLWKTRLTNIKNSFLGSPKFHRRKLQISNEEVHLTPESSPELTKKSWFGNLMTTEKDETFTVLVKGKPLATVKAHLIHAFLSMTELSHSVLSPMSFRVEYKRGGTGPTMFQRHVRIQVDINTICKQGDVNDMLFAITFTLISGNIRRFRRICEHIQAQVCSKRYPAAMASPTNQAQRDRERERERDREQHNNKVSTTSVAESISCGSDSSDRVNYNKHESDIEPETFYDNSSIGKARRSSATSSNKNSVSSDEIEIKTVRSSSESTERERERSNERTAAMSGSALV</sequence>
<evidence type="ECO:0000313" key="16">
    <source>
        <dbReference type="Proteomes" id="UP001562425"/>
    </source>
</evidence>
<dbReference type="FunFam" id="1.10.510.10:FF:002499">
    <property type="match status" value="1"/>
</dbReference>
<dbReference type="Pfam" id="PF21115">
    <property type="entry name" value="UBA_BRSK"/>
    <property type="match status" value="1"/>
</dbReference>
<accession>A0ABD1CSY9</accession>
<evidence type="ECO:0000256" key="11">
    <source>
        <dbReference type="ARBA" id="ARBA00047899"/>
    </source>
</evidence>
<keyword evidence="16" id="KW-1185">Reference proteome</keyword>
<feature type="region of interest" description="Disordered" evidence="13">
    <location>
        <begin position="530"/>
        <end position="650"/>
    </location>
</feature>
<feature type="compositionally biased region" description="Low complexity" evidence="13">
    <location>
        <begin position="244"/>
        <end position="267"/>
    </location>
</feature>
<dbReference type="InterPro" id="IPR000719">
    <property type="entry name" value="Prot_kinase_dom"/>
</dbReference>
<dbReference type="GO" id="GO:0005524">
    <property type="term" value="F:ATP binding"/>
    <property type="evidence" value="ECO:0007669"/>
    <property type="project" value="UniProtKB-KW"/>
</dbReference>
<feature type="compositionally biased region" description="Polar residues" evidence="13">
    <location>
        <begin position="556"/>
        <end position="572"/>
    </location>
</feature>
<gene>
    <name evidence="15" type="ORF">pipiens_000488</name>
</gene>
<evidence type="ECO:0000259" key="14">
    <source>
        <dbReference type="PROSITE" id="PS50011"/>
    </source>
</evidence>
<name>A0ABD1CSY9_CULPP</name>
<feature type="compositionally biased region" description="Basic and acidic residues" evidence="13">
    <location>
        <begin position="573"/>
        <end position="585"/>
    </location>
</feature>
<dbReference type="EC" id="2.7.11.1" evidence="3"/>
<keyword evidence="8" id="KW-0418">Kinase</keyword>
<evidence type="ECO:0000256" key="3">
    <source>
        <dbReference type="ARBA" id="ARBA00012513"/>
    </source>
</evidence>
<comment type="similarity">
    <text evidence="2">Belongs to the protein kinase superfamily. CAMK Ser/Thr protein kinase family. SNF1 subfamily.</text>
</comment>
<dbReference type="PANTHER" id="PTHR24346:SF36">
    <property type="entry name" value="SERINE_THREONINE-PROTEIN KINASE BRSK1 ISOFORM X1-RELATED"/>
    <property type="match status" value="1"/>
</dbReference>
<dbReference type="AlphaFoldDB" id="A0ABD1CSY9"/>
<evidence type="ECO:0000256" key="8">
    <source>
        <dbReference type="ARBA" id="ARBA00022777"/>
    </source>
</evidence>
<evidence type="ECO:0000256" key="13">
    <source>
        <dbReference type="SAM" id="MobiDB-lite"/>
    </source>
</evidence>
<dbReference type="InterPro" id="IPR011009">
    <property type="entry name" value="Kinase-like_dom_sf"/>
</dbReference>
<dbReference type="CDD" id="cd14340">
    <property type="entry name" value="UBA_BRSK"/>
    <property type="match status" value="1"/>
</dbReference>
<evidence type="ECO:0000256" key="4">
    <source>
        <dbReference type="ARBA" id="ARBA00022527"/>
    </source>
</evidence>
<dbReference type="Gene3D" id="1.10.510.10">
    <property type="entry name" value="Transferase(Phosphotransferase) domain 1"/>
    <property type="match status" value="1"/>
</dbReference>
<comment type="catalytic activity">
    <reaction evidence="11">
        <text>L-threonyl-[protein] + ATP = O-phospho-L-threonyl-[protein] + ADP + H(+)</text>
        <dbReference type="Rhea" id="RHEA:46608"/>
        <dbReference type="Rhea" id="RHEA-COMP:11060"/>
        <dbReference type="Rhea" id="RHEA-COMP:11605"/>
        <dbReference type="ChEBI" id="CHEBI:15378"/>
        <dbReference type="ChEBI" id="CHEBI:30013"/>
        <dbReference type="ChEBI" id="CHEBI:30616"/>
        <dbReference type="ChEBI" id="CHEBI:61977"/>
        <dbReference type="ChEBI" id="CHEBI:456216"/>
        <dbReference type="EC" id="2.7.11.1"/>
    </reaction>
</comment>
<keyword evidence="4" id="KW-0723">Serine/threonine-protein kinase</keyword>
<evidence type="ECO:0000256" key="9">
    <source>
        <dbReference type="ARBA" id="ARBA00022840"/>
    </source>
</evidence>
<proteinExistence type="inferred from homology"/>
<feature type="domain" description="Protein kinase" evidence="14">
    <location>
        <begin position="1"/>
        <end position="109"/>
    </location>
</feature>
<keyword evidence="7" id="KW-0547">Nucleotide-binding</keyword>
<comment type="cofactor">
    <cofactor evidence="1">
        <name>Mg(2+)</name>
        <dbReference type="ChEBI" id="CHEBI:18420"/>
    </cofactor>
</comment>
<feature type="compositionally biased region" description="Basic and acidic residues" evidence="13">
    <location>
        <begin position="540"/>
        <end position="555"/>
    </location>
</feature>
<dbReference type="Proteomes" id="UP001562425">
    <property type="component" value="Unassembled WGS sequence"/>
</dbReference>